<gene>
    <name evidence="8" type="primary">sppA_2</name>
    <name evidence="8" type="ORF">Pla8534_41740</name>
</gene>
<dbReference type="InterPro" id="IPR002142">
    <property type="entry name" value="Peptidase_S49"/>
</dbReference>
<dbReference type="RefSeq" id="WP_145054993.1">
    <property type="nucleotide sequence ID" value="NZ_CP036433.1"/>
</dbReference>
<sequence length="368" mass="40882">MESKPDSSLPAEQNAPAREGADRQRPRVLSVVMRNNVWPWKAAAWLGWAAFFVCFFGWMFLLSARSEYYDNSKGIQEKFHSGNERAADKVAIIEISGAIMDGEGYVKDQIDRVRADKSVKAVVLRIDSPGGGVSASDYLYYQLKNLREERDLPMVVSMGGMAASGGYYVAMAAKRLTEYGTIFAEPTTTTGSIGVIIPHYDLTGLMSEYHVADDSIVSGPHKQMLSPTRVMSPEDRAILQTYVDSAFSRFKDVIKDGRPYFKQNPEKLDALATGQIYTAGQAEQNGLVDEIGYFDQALEQALKIGRLDRDQVRVIRYSKPMSVSQLVGLAQQPRSQFDLKTLLDMSSPRAYYLATSLPSLASSRPPRD</sequence>
<dbReference type="GO" id="GO:0006508">
    <property type="term" value="P:proteolysis"/>
    <property type="evidence" value="ECO:0007669"/>
    <property type="project" value="UniProtKB-KW"/>
</dbReference>
<dbReference type="GO" id="GO:0008236">
    <property type="term" value="F:serine-type peptidase activity"/>
    <property type="evidence" value="ECO:0007669"/>
    <property type="project" value="UniProtKB-KW"/>
</dbReference>
<evidence type="ECO:0000256" key="3">
    <source>
        <dbReference type="ARBA" id="ARBA00022801"/>
    </source>
</evidence>
<dbReference type="SUPFAM" id="SSF52096">
    <property type="entry name" value="ClpP/crotonase"/>
    <property type="match status" value="1"/>
</dbReference>
<evidence type="ECO:0000256" key="2">
    <source>
        <dbReference type="ARBA" id="ARBA00022670"/>
    </source>
</evidence>
<proteinExistence type="inferred from homology"/>
<dbReference type="OrthoDB" id="9764363at2"/>
<dbReference type="KEGG" id="lcre:Pla8534_41740"/>
<accession>A0A518DX18</accession>
<dbReference type="InterPro" id="IPR047272">
    <property type="entry name" value="S49_SppA_C"/>
</dbReference>
<name>A0A518DX18_9BACT</name>
<feature type="transmembrane region" description="Helical" evidence="6">
    <location>
        <begin position="42"/>
        <end position="62"/>
    </location>
</feature>
<dbReference type="InterPro" id="IPR004635">
    <property type="entry name" value="Pept_S49_SppA"/>
</dbReference>
<dbReference type="EMBL" id="CP036433">
    <property type="protein sequence ID" value="QDU96354.1"/>
    <property type="molecule type" value="Genomic_DNA"/>
</dbReference>
<reference evidence="8 9" key="1">
    <citation type="submission" date="2019-02" db="EMBL/GenBank/DDBJ databases">
        <title>Deep-cultivation of Planctomycetes and their phenomic and genomic characterization uncovers novel biology.</title>
        <authorList>
            <person name="Wiegand S."/>
            <person name="Jogler M."/>
            <person name="Boedeker C."/>
            <person name="Pinto D."/>
            <person name="Vollmers J."/>
            <person name="Rivas-Marin E."/>
            <person name="Kohn T."/>
            <person name="Peeters S.H."/>
            <person name="Heuer A."/>
            <person name="Rast P."/>
            <person name="Oberbeckmann S."/>
            <person name="Bunk B."/>
            <person name="Jeske O."/>
            <person name="Meyerdierks A."/>
            <person name="Storesund J.E."/>
            <person name="Kallscheuer N."/>
            <person name="Luecker S."/>
            <person name="Lage O.M."/>
            <person name="Pohl T."/>
            <person name="Merkel B.J."/>
            <person name="Hornburger P."/>
            <person name="Mueller R.-W."/>
            <person name="Bruemmer F."/>
            <person name="Labrenz M."/>
            <person name="Spormann A.M."/>
            <person name="Op den Camp H."/>
            <person name="Overmann J."/>
            <person name="Amann R."/>
            <person name="Jetten M.S.M."/>
            <person name="Mascher T."/>
            <person name="Medema M.H."/>
            <person name="Devos D.P."/>
            <person name="Kaster A.-K."/>
            <person name="Ovreas L."/>
            <person name="Rohde M."/>
            <person name="Galperin M.Y."/>
            <person name="Jogler C."/>
        </authorList>
    </citation>
    <scope>NUCLEOTIDE SEQUENCE [LARGE SCALE GENOMIC DNA]</scope>
    <source>
        <strain evidence="8 9">Pla85_3_4</strain>
    </source>
</reference>
<protein>
    <submittedName>
        <fullName evidence="8">Signal peptide peptidase SppA</fullName>
        <ecNumber evidence="8">3.4.21.-</ecNumber>
    </submittedName>
</protein>
<organism evidence="8 9">
    <name type="scientific">Lignipirellula cremea</name>
    <dbReference type="NCBI Taxonomy" id="2528010"/>
    <lineage>
        <taxon>Bacteria</taxon>
        <taxon>Pseudomonadati</taxon>
        <taxon>Planctomycetota</taxon>
        <taxon>Planctomycetia</taxon>
        <taxon>Pirellulales</taxon>
        <taxon>Pirellulaceae</taxon>
        <taxon>Lignipirellula</taxon>
    </lineage>
</organism>
<keyword evidence="2" id="KW-0645">Protease</keyword>
<keyword evidence="6" id="KW-0812">Transmembrane</keyword>
<comment type="similarity">
    <text evidence="1">Belongs to the peptidase S49 family.</text>
</comment>
<dbReference type="PANTHER" id="PTHR42987">
    <property type="entry name" value="PEPTIDASE S49"/>
    <property type="match status" value="1"/>
</dbReference>
<evidence type="ECO:0000259" key="7">
    <source>
        <dbReference type="Pfam" id="PF01343"/>
    </source>
</evidence>
<evidence type="ECO:0000256" key="6">
    <source>
        <dbReference type="SAM" id="Phobius"/>
    </source>
</evidence>
<dbReference type="EC" id="3.4.21.-" evidence="8"/>
<dbReference type="InterPro" id="IPR029045">
    <property type="entry name" value="ClpP/crotonase-like_dom_sf"/>
</dbReference>
<evidence type="ECO:0000256" key="1">
    <source>
        <dbReference type="ARBA" id="ARBA00008683"/>
    </source>
</evidence>
<feature type="region of interest" description="Disordered" evidence="5">
    <location>
        <begin position="1"/>
        <end position="22"/>
    </location>
</feature>
<keyword evidence="3 8" id="KW-0378">Hydrolase</keyword>
<dbReference type="Gene3D" id="3.90.226.10">
    <property type="entry name" value="2-enoyl-CoA Hydratase, Chain A, domain 1"/>
    <property type="match status" value="1"/>
</dbReference>
<evidence type="ECO:0000256" key="4">
    <source>
        <dbReference type="ARBA" id="ARBA00022825"/>
    </source>
</evidence>
<keyword evidence="4" id="KW-0720">Serine protease</keyword>
<evidence type="ECO:0000256" key="5">
    <source>
        <dbReference type="SAM" id="MobiDB-lite"/>
    </source>
</evidence>
<dbReference type="Pfam" id="PF01343">
    <property type="entry name" value="Peptidase_S49"/>
    <property type="match status" value="1"/>
</dbReference>
<dbReference type="AlphaFoldDB" id="A0A518DX18"/>
<keyword evidence="6" id="KW-0472">Membrane</keyword>
<keyword evidence="6" id="KW-1133">Transmembrane helix</keyword>
<dbReference type="CDD" id="cd07023">
    <property type="entry name" value="S49_Sppa_N_C"/>
    <property type="match status" value="1"/>
</dbReference>
<dbReference type="Gene3D" id="6.20.330.10">
    <property type="match status" value="1"/>
</dbReference>
<dbReference type="PANTHER" id="PTHR42987:SF7">
    <property type="entry name" value="SIGNAL PEPTIDE PEPTIDASE SPPA-RELATED"/>
    <property type="match status" value="1"/>
</dbReference>
<feature type="domain" description="Peptidase S49" evidence="7">
    <location>
        <begin position="150"/>
        <end position="301"/>
    </location>
</feature>
<keyword evidence="9" id="KW-1185">Reference proteome</keyword>
<dbReference type="NCBIfam" id="TIGR00706">
    <property type="entry name" value="SppA_dom"/>
    <property type="match status" value="1"/>
</dbReference>
<dbReference type="Proteomes" id="UP000317648">
    <property type="component" value="Chromosome"/>
</dbReference>
<evidence type="ECO:0000313" key="8">
    <source>
        <dbReference type="EMBL" id="QDU96354.1"/>
    </source>
</evidence>
<evidence type="ECO:0000313" key="9">
    <source>
        <dbReference type="Proteomes" id="UP000317648"/>
    </source>
</evidence>